<protein>
    <submittedName>
        <fullName evidence="2">Uncharacterized protein</fullName>
    </submittedName>
</protein>
<dbReference type="AlphaFoldDB" id="A0A7S4UT13"/>
<feature type="compositionally biased region" description="Low complexity" evidence="1">
    <location>
        <begin position="120"/>
        <end position="133"/>
    </location>
</feature>
<name>A0A7S4UT13_9DINO</name>
<gene>
    <name evidence="2" type="ORF">AMON00008_LOCUS10087</name>
</gene>
<sequence length="163" mass="17411">MAKGQLLGQDVPKISTMTGYGRVSGWVPPAVPQPPPARLPLERPALAADAGERRVRVKSRRPPDSSSSRSSTPSGSCTPGARPQQPERSLQRVASSPCFAGGYPRPPQSATRLLIEMQRARSPASSTSSNASRLPAGPRSWYKPQQPNFAGRTFTGTFGMKLS</sequence>
<dbReference type="EMBL" id="HBNR01015415">
    <property type="protein sequence ID" value="CAE4570468.1"/>
    <property type="molecule type" value="Transcribed_RNA"/>
</dbReference>
<reference evidence="2" key="1">
    <citation type="submission" date="2021-01" db="EMBL/GenBank/DDBJ databases">
        <authorList>
            <person name="Corre E."/>
            <person name="Pelletier E."/>
            <person name="Niang G."/>
            <person name="Scheremetjew M."/>
            <person name="Finn R."/>
            <person name="Kale V."/>
            <person name="Holt S."/>
            <person name="Cochrane G."/>
            <person name="Meng A."/>
            <person name="Brown T."/>
            <person name="Cohen L."/>
        </authorList>
    </citation>
    <scope>NUCLEOTIDE SEQUENCE</scope>
    <source>
        <strain evidence="2">CCMP3105</strain>
    </source>
</reference>
<evidence type="ECO:0000256" key="1">
    <source>
        <dbReference type="SAM" id="MobiDB-lite"/>
    </source>
</evidence>
<feature type="compositionally biased region" description="Pro residues" evidence="1">
    <location>
        <begin position="29"/>
        <end position="38"/>
    </location>
</feature>
<evidence type="ECO:0000313" key="2">
    <source>
        <dbReference type="EMBL" id="CAE4570468.1"/>
    </source>
</evidence>
<feature type="compositionally biased region" description="Low complexity" evidence="1">
    <location>
        <begin position="64"/>
        <end position="76"/>
    </location>
</feature>
<accession>A0A7S4UT13</accession>
<feature type="region of interest" description="Disordered" evidence="1">
    <location>
        <begin position="1"/>
        <end position="163"/>
    </location>
</feature>
<organism evidence="2">
    <name type="scientific">Alexandrium monilatum</name>
    <dbReference type="NCBI Taxonomy" id="311494"/>
    <lineage>
        <taxon>Eukaryota</taxon>
        <taxon>Sar</taxon>
        <taxon>Alveolata</taxon>
        <taxon>Dinophyceae</taxon>
        <taxon>Gonyaulacales</taxon>
        <taxon>Pyrocystaceae</taxon>
        <taxon>Alexandrium</taxon>
    </lineage>
</organism>
<proteinExistence type="predicted"/>